<keyword evidence="6" id="KW-1185">Reference proteome</keyword>
<dbReference type="Pfam" id="PF01812">
    <property type="entry name" value="5-FTHF_cyc-lig"/>
    <property type="match status" value="1"/>
</dbReference>
<reference evidence="5 6" key="1">
    <citation type="submission" date="2019-07" db="EMBL/GenBank/DDBJ databases">
        <title>Whole genome shotgun sequence of Knoellia locipacati NBRC 109775.</title>
        <authorList>
            <person name="Hosoyama A."/>
            <person name="Uohara A."/>
            <person name="Ohji S."/>
            <person name="Ichikawa N."/>
        </authorList>
    </citation>
    <scope>NUCLEOTIDE SEQUENCE [LARGE SCALE GENOMIC DNA]</scope>
    <source>
        <strain evidence="5 6">NBRC 109775</strain>
    </source>
</reference>
<evidence type="ECO:0000256" key="2">
    <source>
        <dbReference type="ARBA" id="ARBA00022741"/>
    </source>
</evidence>
<dbReference type="InterPro" id="IPR037171">
    <property type="entry name" value="NagB/RpiA_transferase-like"/>
</dbReference>
<dbReference type="SUPFAM" id="SSF100950">
    <property type="entry name" value="NagB/RpiA/CoA transferase-like"/>
    <property type="match status" value="1"/>
</dbReference>
<dbReference type="InterPro" id="IPR002698">
    <property type="entry name" value="FTHF_cligase"/>
</dbReference>
<evidence type="ECO:0000256" key="3">
    <source>
        <dbReference type="ARBA" id="ARBA00022840"/>
    </source>
</evidence>
<dbReference type="GO" id="GO:0005524">
    <property type="term" value="F:ATP binding"/>
    <property type="evidence" value="ECO:0007669"/>
    <property type="project" value="UniProtKB-KW"/>
</dbReference>
<accession>A0A512SXB2</accession>
<dbReference type="PANTHER" id="PTHR23407">
    <property type="entry name" value="ATPASE INHIBITOR/5-FORMYLTETRAHYDROFOLATE CYCLO-LIGASE"/>
    <property type="match status" value="1"/>
</dbReference>
<evidence type="ECO:0000256" key="1">
    <source>
        <dbReference type="ARBA" id="ARBA00010638"/>
    </source>
</evidence>
<dbReference type="AlphaFoldDB" id="A0A512SXB2"/>
<evidence type="ECO:0000313" key="5">
    <source>
        <dbReference type="EMBL" id="GEQ12608.1"/>
    </source>
</evidence>
<feature type="binding site" evidence="4">
    <location>
        <position position="67"/>
    </location>
    <ligand>
        <name>substrate</name>
    </ligand>
</feature>
<evidence type="ECO:0000313" key="6">
    <source>
        <dbReference type="Proteomes" id="UP000321793"/>
    </source>
</evidence>
<feature type="binding site" evidence="4">
    <location>
        <position position="72"/>
    </location>
    <ligand>
        <name>substrate</name>
    </ligand>
</feature>
<feature type="binding site" evidence="4">
    <location>
        <begin position="17"/>
        <end position="21"/>
    </location>
    <ligand>
        <name>ATP</name>
        <dbReference type="ChEBI" id="CHEBI:30616"/>
    </ligand>
</feature>
<gene>
    <name evidence="5" type="ORF">KLO01_06550</name>
</gene>
<keyword evidence="3 4" id="KW-0067">ATP-binding</keyword>
<keyword evidence="5" id="KW-0436">Ligase</keyword>
<dbReference type="Proteomes" id="UP000321793">
    <property type="component" value="Unassembled WGS sequence"/>
</dbReference>
<comment type="similarity">
    <text evidence="1">Belongs to the 5-formyltetrahydrofolate cyclo-ligase family.</text>
</comment>
<dbReference type="RefSeq" id="WP_147062105.1">
    <property type="nucleotide sequence ID" value="NZ_BAABDN010000001.1"/>
</dbReference>
<name>A0A512SXB2_9MICO</name>
<dbReference type="InterPro" id="IPR024185">
    <property type="entry name" value="FTHF_cligase-like_sf"/>
</dbReference>
<dbReference type="EMBL" id="BKBA01000003">
    <property type="protein sequence ID" value="GEQ12608.1"/>
    <property type="molecule type" value="Genomic_DNA"/>
</dbReference>
<dbReference type="GO" id="GO:0035999">
    <property type="term" value="P:tetrahydrofolate interconversion"/>
    <property type="evidence" value="ECO:0007669"/>
    <property type="project" value="TreeGrafter"/>
</dbReference>
<dbReference type="Gene3D" id="3.40.50.10420">
    <property type="entry name" value="NagB/RpiA/CoA transferase-like"/>
    <property type="match status" value="1"/>
</dbReference>
<dbReference type="GO" id="GO:0009396">
    <property type="term" value="P:folic acid-containing compound biosynthetic process"/>
    <property type="evidence" value="ECO:0007669"/>
    <property type="project" value="TreeGrafter"/>
</dbReference>
<dbReference type="PANTHER" id="PTHR23407:SF1">
    <property type="entry name" value="5-FORMYLTETRAHYDROFOLATE CYCLO-LIGASE"/>
    <property type="match status" value="1"/>
</dbReference>
<sequence length="196" mass="20196">MTVTPASDDGNGDSGDKAALRPGLLAARRGIVADRDRDTDDAALAQRVLELVHELGLTAGSTVAAYEAMRTEPPTAATLSALAAHGIRVLVPITLPDNDLDWCDAADGRRMPLGPDAVSAAGLVLAPGLAADTGGTRLGRGGGSYDRALLRRGAGSRIVVVLHPGEVRDVRAAPLPRDAHDLPVDGVLTVDGTTWF</sequence>
<keyword evidence="2 4" id="KW-0547">Nucleotide-binding</keyword>
<proteinExistence type="inferred from homology"/>
<dbReference type="GO" id="GO:0030272">
    <property type="term" value="F:5-formyltetrahydrofolate cyclo-ligase activity"/>
    <property type="evidence" value="ECO:0007669"/>
    <property type="project" value="TreeGrafter"/>
</dbReference>
<comment type="caution">
    <text evidence="5">The sequence shown here is derived from an EMBL/GenBank/DDBJ whole genome shotgun (WGS) entry which is preliminary data.</text>
</comment>
<feature type="binding site" evidence="4">
    <location>
        <begin position="137"/>
        <end position="145"/>
    </location>
    <ligand>
        <name>ATP</name>
        <dbReference type="ChEBI" id="CHEBI:30616"/>
    </ligand>
</feature>
<evidence type="ECO:0000256" key="4">
    <source>
        <dbReference type="PIRSR" id="PIRSR006806-1"/>
    </source>
</evidence>
<dbReference type="PIRSF" id="PIRSF006806">
    <property type="entry name" value="FTHF_cligase"/>
    <property type="match status" value="1"/>
</dbReference>
<protein>
    <submittedName>
        <fullName evidence="5">5-formyltetrahydrofolate cyclo-ligase</fullName>
    </submittedName>
</protein>
<dbReference type="OrthoDB" id="3242798at2"/>
<organism evidence="5 6">
    <name type="scientific">Knoellia locipacati</name>
    <dbReference type="NCBI Taxonomy" id="882824"/>
    <lineage>
        <taxon>Bacteria</taxon>
        <taxon>Bacillati</taxon>
        <taxon>Actinomycetota</taxon>
        <taxon>Actinomycetes</taxon>
        <taxon>Micrococcales</taxon>
        <taxon>Intrasporangiaceae</taxon>
        <taxon>Knoellia</taxon>
    </lineage>
</organism>